<sequence>MWNAWFSGDPAKLREVYEATNGLGGPAGAGRDDGGFGLLNRVFRFFWAAPTPKGQQSDTKLHIPLAGDIASTSADLLFGEQLSIHVPDPTVNRVTQERLETIIGDGLYPTLLEGAETCSALGGAYLRITWDPAVADHVLWDAIPPDCAAPEFRSGRLVAVTFWRDLAREDGRVWRHLERHEPGRVYHGLYYGTSDQLGMVRALQDRPETEPFAALVDDQSGITTGARGLAAEYVPNMRPNRLMRGSPLGRSDYAGIEPVMDALDEVWTSLMRDVRLGKGRLVIPQEYLNSLGPGKAAFFDLDQELFTPLGQVIPENDGFTMEQVQFQIRVAEHLESARALAAQALRGAGYSVQSFGEAQDAAAVTATEVKTRERRSYTTRDRKIGYWDPVLRRLLTTSLEIDVAQFRPEGVTPMVPEIEWPDGVAIDPENQARTIQLLDQARAVSTRTKVTMLHPQWDEEQVTEEVDLIDGEADGGWSALAGAAAQASSQPVEEPEDVDDAPAAVV</sequence>
<dbReference type="Proteomes" id="UP000237846">
    <property type="component" value="Unassembled WGS sequence"/>
</dbReference>
<comment type="caution">
    <text evidence="2">The sequence shown here is derived from an EMBL/GenBank/DDBJ whole genome shotgun (WGS) entry which is preliminary data.</text>
</comment>
<feature type="compositionally biased region" description="Low complexity" evidence="1">
    <location>
        <begin position="475"/>
        <end position="489"/>
    </location>
</feature>
<feature type="region of interest" description="Disordered" evidence="1">
    <location>
        <begin position="471"/>
        <end position="506"/>
    </location>
</feature>
<organism evidence="2 3">
    <name type="scientific">Allonocardiopsis opalescens</name>
    <dbReference type="NCBI Taxonomy" id="1144618"/>
    <lineage>
        <taxon>Bacteria</taxon>
        <taxon>Bacillati</taxon>
        <taxon>Actinomycetota</taxon>
        <taxon>Actinomycetes</taxon>
        <taxon>Streptosporangiales</taxon>
        <taxon>Allonocardiopsis</taxon>
    </lineage>
</organism>
<dbReference type="Pfam" id="PF05133">
    <property type="entry name" value="SPP1_portal"/>
    <property type="match status" value="1"/>
</dbReference>
<evidence type="ECO:0000256" key="1">
    <source>
        <dbReference type="SAM" id="MobiDB-lite"/>
    </source>
</evidence>
<dbReference type="RefSeq" id="WP_170141171.1">
    <property type="nucleotide sequence ID" value="NZ_PVZC01000012.1"/>
</dbReference>
<keyword evidence="3" id="KW-1185">Reference proteome</keyword>
<gene>
    <name evidence="2" type="ORF">CLV72_11249</name>
</gene>
<evidence type="ECO:0000313" key="3">
    <source>
        <dbReference type="Proteomes" id="UP000237846"/>
    </source>
</evidence>
<accession>A0A2T0PTC8</accession>
<evidence type="ECO:0000313" key="2">
    <source>
        <dbReference type="EMBL" id="PRX91976.1"/>
    </source>
</evidence>
<dbReference type="EMBL" id="PVZC01000012">
    <property type="protein sequence ID" value="PRX91976.1"/>
    <property type="molecule type" value="Genomic_DNA"/>
</dbReference>
<proteinExistence type="predicted"/>
<protein>
    <submittedName>
        <fullName evidence="2">A118 family predicted phage portal protein</fullName>
    </submittedName>
</protein>
<dbReference type="AlphaFoldDB" id="A0A2T0PTC8"/>
<reference evidence="2 3" key="1">
    <citation type="submission" date="2018-03" db="EMBL/GenBank/DDBJ databases">
        <title>Genomic Encyclopedia of Archaeal and Bacterial Type Strains, Phase II (KMG-II): from individual species to whole genera.</title>
        <authorList>
            <person name="Goeker M."/>
        </authorList>
    </citation>
    <scope>NUCLEOTIDE SEQUENCE [LARGE SCALE GENOMIC DNA]</scope>
    <source>
        <strain evidence="2 3">DSM 45601</strain>
    </source>
</reference>
<name>A0A2T0PTC8_9ACTN</name>
<dbReference type="InterPro" id="IPR021145">
    <property type="entry name" value="Portal_protein_SPP1_Gp6-like"/>
</dbReference>